<protein>
    <recommendedName>
        <fullName evidence="1">UPF0229 protein FV139_07505</fullName>
    </recommendedName>
</protein>
<proteinExistence type="inferred from homology"/>
<evidence type="ECO:0000256" key="2">
    <source>
        <dbReference type="SAM" id="MobiDB-lite"/>
    </source>
</evidence>
<dbReference type="PANTHER" id="PTHR30510:SF2">
    <property type="entry name" value="UPF0229 PROTEIN YEAH"/>
    <property type="match status" value="1"/>
</dbReference>
<dbReference type="Pfam" id="PF04285">
    <property type="entry name" value="DUF444"/>
    <property type="match status" value="1"/>
</dbReference>
<evidence type="ECO:0000256" key="1">
    <source>
        <dbReference type="HAMAP-Rule" id="MF_01232"/>
    </source>
</evidence>
<dbReference type="RefSeq" id="WP_148067661.1">
    <property type="nucleotide sequence ID" value="NZ_VRZA01000002.1"/>
</dbReference>
<dbReference type="HAMAP" id="MF_01232">
    <property type="entry name" value="UPF0229"/>
    <property type="match status" value="1"/>
</dbReference>
<name>A0A5C9A825_9GAMM</name>
<dbReference type="EMBL" id="VRZA01000002">
    <property type="protein sequence ID" value="TXS95707.1"/>
    <property type="molecule type" value="Genomic_DNA"/>
</dbReference>
<organism evidence="3 4">
    <name type="scientific">Parahaliea maris</name>
    <dbReference type="NCBI Taxonomy" id="2716870"/>
    <lineage>
        <taxon>Bacteria</taxon>
        <taxon>Pseudomonadati</taxon>
        <taxon>Pseudomonadota</taxon>
        <taxon>Gammaproteobacteria</taxon>
        <taxon>Cellvibrionales</taxon>
        <taxon>Halieaceae</taxon>
        <taxon>Parahaliea</taxon>
    </lineage>
</organism>
<dbReference type="InterPro" id="IPR006698">
    <property type="entry name" value="UPF0229"/>
</dbReference>
<dbReference type="NCBIfam" id="NF003707">
    <property type="entry name" value="PRK05325.1-2"/>
    <property type="match status" value="1"/>
</dbReference>
<dbReference type="PANTHER" id="PTHR30510">
    <property type="entry name" value="UPF0229 PROTEIN YEAH"/>
    <property type="match status" value="1"/>
</dbReference>
<accession>A0A5C9A825</accession>
<evidence type="ECO:0000313" key="3">
    <source>
        <dbReference type="EMBL" id="TXS95707.1"/>
    </source>
</evidence>
<evidence type="ECO:0000313" key="4">
    <source>
        <dbReference type="Proteomes" id="UP000321039"/>
    </source>
</evidence>
<dbReference type="AlphaFoldDB" id="A0A5C9A825"/>
<comment type="caution">
    <text evidence="3">The sequence shown here is derived from an EMBL/GenBank/DDBJ whole genome shotgun (WGS) entry which is preliminary data.</text>
</comment>
<sequence length="420" mass="47824">MGFLIDRRNNPKQKSAVNRQRFLRRYREQIQRSVSENLKGRHITDNDRGEQISIPTKDIGEPQFHHGRGGQITHVVPGNEEYTRGDRIARPQGGGGGGGGREGSPDGEGMDDFVFQINQQEFLDVLFDDMELPNLTKRQLSGLEEFKRRRGGFASDGAPSNLSIVRSMRSATARRIALGAGRRRELRELEAELAALPDTAEFEDRKQALALKIDELREALARIPFLDDVDIRYHRHYNEPVPHSKAVMFCVMDVSGSMDQATKDLAKRFYILLYLFLSRNYDRTELVFIRHHTVAKEVDEDEFFNSRETGGTVVSSALDLMKSIIEARYSPTEWNIYGAQASDGDNWPDDAPRCTTLIKQVLPLCQYYAYVEITESGDKPLWQTYASLESEWGDVFAMQHITGPGDIYPVFHELFRKQSA</sequence>
<reference evidence="3 4" key="1">
    <citation type="submission" date="2019-08" db="EMBL/GenBank/DDBJ databases">
        <title>Parahaliea maris sp. nov., isolated from the surface seawater.</title>
        <authorList>
            <person name="Liu Y."/>
        </authorList>
    </citation>
    <scope>NUCLEOTIDE SEQUENCE [LARGE SCALE GENOMIC DNA]</scope>
    <source>
        <strain evidence="3 4">HSLHS9</strain>
    </source>
</reference>
<dbReference type="NCBIfam" id="NF003708">
    <property type="entry name" value="PRK05325.1-3"/>
    <property type="match status" value="1"/>
</dbReference>
<feature type="compositionally biased region" description="Gly residues" evidence="2">
    <location>
        <begin position="92"/>
        <end position="102"/>
    </location>
</feature>
<dbReference type="Proteomes" id="UP000321039">
    <property type="component" value="Unassembled WGS sequence"/>
</dbReference>
<keyword evidence="4" id="KW-1185">Reference proteome</keyword>
<feature type="region of interest" description="Disordered" evidence="2">
    <location>
        <begin position="81"/>
        <end position="111"/>
    </location>
</feature>
<comment type="similarity">
    <text evidence="1">Belongs to the UPF0229 family.</text>
</comment>
<gene>
    <name evidence="3" type="ORF">FV139_07505</name>
</gene>